<feature type="transmembrane region" description="Helical" evidence="24">
    <location>
        <begin position="893"/>
        <end position="910"/>
    </location>
</feature>
<dbReference type="Pfam" id="PF12769">
    <property type="entry name" value="PNTB_4TM"/>
    <property type="match status" value="1"/>
</dbReference>
<reference evidence="28 29" key="1">
    <citation type="submission" date="2014-11" db="EMBL/GenBank/DDBJ databases">
        <title>Genetic blueprint of the zoonotic pathogen Toxocara canis.</title>
        <authorList>
            <person name="Zhu X.-Q."/>
            <person name="Korhonen P.K."/>
            <person name="Cai H."/>
            <person name="Young N.D."/>
            <person name="Nejsum P."/>
            <person name="von Samson-Himmelstjerna G."/>
            <person name="Boag P.R."/>
            <person name="Tan P."/>
            <person name="Li Q."/>
            <person name="Min J."/>
            <person name="Yang Y."/>
            <person name="Wang X."/>
            <person name="Fang X."/>
            <person name="Hall R.S."/>
            <person name="Hofmann A."/>
            <person name="Sternberg P.W."/>
            <person name="Jex A.R."/>
            <person name="Gasser R.B."/>
        </authorList>
    </citation>
    <scope>NUCLEOTIDE SEQUENCE [LARGE SCALE GENOMIC DNA]</scope>
    <source>
        <strain evidence="28">PN_DK_2014</strain>
    </source>
</reference>
<dbReference type="InterPro" id="IPR024605">
    <property type="entry name" value="NADP_transhyd_a_C"/>
</dbReference>
<evidence type="ECO:0000313" key="28">
    <source>
        <dbReference type="EMBL" id="KHN74704.1"/>
    </source>
</evidence>
<feature type="transmembrane region" description="Helical" evidence="24">
    <location>
        <begin position="774"/>
        <end position="796"/>
    </location>
</feature>
<evidence type="ECO:0000256" key="22">
    <source>
        <dbReference type="ARBA" id="ARBA00074145"/>
    </source>
</evidence>
<dbReference type="GO" id="GO:0050661">
    <property type="term" value="F:NADP binding"/>
    <property type="evidence" value="ECO:0007669"/>
    <property type="project" value="TreeGrafter"/>
</dbReference>
<keyword evidence="7" id="KW-0997">Cell inner membrane</keyword>
<dbReference type="GO" id="GO:0006740">
    <property type="term" value="P:NADPH regeneration"/>
    <property type="evidence" value="ECO:0007669"/>
    <property type="project" value="TreeGrafter"/>
</dbReference>
<sequence>MVMHKVRFVQLLVLKRALATAVAKEQKLPPAVAGIPWKEISVAAVKETFTGERRVALTPAAVESLTKKGFSVSLEKGAGTGAAFNDDAYHKAGAKIVDKDVAFKSDIVLKVRVPTVAECGYLRDKGTMISMVYPAQNKDVIDALAKKNVTLFAMDCIPRISRAQVYDALSSMANIAGYKAVIEAANHFGRFFTGQITAAGRVPPAKVLVIGGGVAGLSSIGTAKSMVYDALSSMANIAGYKAVIEAANHFGRFFTGQITAAGRVPPAKVLVIGGGVAGLSSIGTAKSMGAIVRGFDTRSAVKEQIESLGGEFLEVKMKEEGEGVGGYAKEMSKEFIEKEMELFAQQCKEVDIIISTALIPGKAAPRLITKEMVATMKPGSVLVDLAAEAGGNIETTRPGQLYTDSNGVIHIGYTDLPSRLPTQSSTLYANNITKFLMSIGSKEHFNVDLNDEVVRGAIILDKGRMMWPPPPPPTPPPAAAPSTPKVEEKAVTVVAPNPFQETLRSAAVYTAGLGTVSLIGMASPNAALSQMLTTFALAGIVGYHTVWGVTPALHSPLMSVTNAISGTTAAAALCVMGGGLYPTTPSQALAASAAFLSAINIGGGFLITKRMLDMFRRPTDPPEYNYLYAIPAGAFLGAYAYGFQHGYPEIHSLTYLGSSLCCVGALAGLSSQHSSRLGNSLGMIGVAGGVAATLGRLHPDTDTLMQMGGAISTGMIIGLAIAKQIKVSDLPQLVALFHSFVGVAATATCIANFLVEYPHFVADPSATAAIKTALFLGAYIGGVTAATATCIANFLVEYPHFVADPSATAAIKTALFLGAYIGGVTAATATCIANFLVEYPHFVADPSATAAIKTALFLGAYIGGVTFTGSLMAYGKLQGILGSAAVHMPGRHYINSALGLGNLAALGIYMSSSDHFVDLSMLLTTSALSSIMGVTLTMAIGGADMPVVITVLNSYSGWALCAEGFMLENDLLTIVGALIGSSGAILSYIMCKAMNRSLMNVILGGMGTKSQGKGKAKAIEGTATEATSQQTIDLLAEAKNIIVVPGYGLCAAQAQYPIAEMVKLLKERGKKTIDLLAEAKNIIVVPGYGLCAAQAQYPIAEMVKLLKERGKKVRFGIHPVAGRMPGQLNVLLAEAGVPYDIVEEMDEINDDFPETDVALVIGANDTVNSAAEDDPNSSIAGMPVLRVWKAKQVVIMKRTLGVGYAAVDNPVFFNENTWMLLGDAKKKCDELLAGIKALPPV</sequence>
<keyword evidence="25" id="KW-0732">Signal</keyword>
<dbReference type="OrthoDB" id="37244at2759"/>
<dbReference type="Gene3D" id="3.40.50.720">
    <property type="entry name" value="NAD(P)-binding Rossmann-like Domain"/>
    <property type="match status" value="2"/>
</dbReference>
<evidence type="ECO:0000256" key="9">
    <source>
        <dbReference type="ARBA" id="ARBA00022741"/>
    </source>
</evidence>
<organism evidence="28 29">
    <name type="scientific">Toxocara canis</name>
    <name type="common">Canine roundworm</name>
    <dbReference type="NCBI Taxonomy" id="6265"/>
    <lineage>
        <taxon>Eukaryota</taxon>
        <taxon>Metazoa</taxon>
        <taxon>Ecdysozoa</taxon>
        <taxon>Nematoda</taxon>
        <taxon>Chromadorea</taxon>
        <taxon>Rhabditida</taxon>
        <taxon>Spirurina</taxon>
        <taxon>Ascaridomorpha</taxon>
        <taxon>Ascaridoidea</taxon>
        <taxon>Toxocaridae</taxon>
        <taxon>Toxocara</taxon>
    </lineage>
</organism>
<accession>A0A0B2UZS1</accession>
<evidence type="ECO:0000256" key="1">
    <source>
        <dbReference type="ARBA" id="ARBA00004292"/>
    </source>
</evidence>
<dbReference type="PROSITE" id="PS00837">
    <property type="entry name" value="ALADH_PNT_2"/>
    <property type="match status" value="1"/>
</dbReference>
<dbReference type="InterPro" id="IPR007886">
    <property type="entry name" value="AlaDH/PNT_N"/>
</dbReference>
<feature type="transmembrane region" description="Helical" evidence="24">
    <location>
        <begin position="734"/>
        <end position="754"/>
    </location>
</feature>
<keyword evidence="18 24" id="KW-0472">Membrane</keyword>
<dbReference type="EC" id="7.1.1.1" evidence="5"/>
<evidence type="ECO:0000313" key="29">
    <source>
        <dbReference type="Proteomes" id="UP000031036"/>
    </source>
</evidence>
<feature type="transmembrane region" description="Helical" evidence="24">
    <location>
        <begin position="971"/>
        <end position="991"/>
    </location>
</feature>
<feature type="transmembrane region" description="Helical" evidence="24">
    <location>
        <begin position="704"/>
        <end position="722"/>
    </location>
</feature>
<dbReference type="InterPro" id="IPR029035">
    <property type="entry name" value="DHS-like_NAD/FAD-binding_dom"/>
</dbReference>
<evidence type="ECO:0000256" key="16">
    <source>
        <dbReference type="ARBA" id="ARBA00023027"/>
    </source>
</evidence>
<evidence type="ECO:0000256" key="4">
    <source>
        <dbReference type="ARBA" id="ARBA00011738"/>
    </source>
</evidence>
<name>A0A0B2UZS1_TOXCA</name>
<dbReference type="NCBIfam" id="NF006942">
    <property type="entry name" value="PRK09424.1"/>
    <property type="match status" value="1"/>
</dbReference>
<dbReference type="SUPFAM" id="SSF51735">
    <property type="entry name" value="NAD(P)-binding Rossmann-fold domains"/>
    <property type="match status" value="1"/>
</dbReference>
<evidence type="ECO:0000256" key="15">
    <source>
        <dbReference type="ARBA" id="ARBA00022990"/>
    </source>
</evidence>
<evidence type="ECO:0000256" key="6">
    <source>
        <dbReference type="ARBA" id="ARBA00022475"/>
    </source>
</evidence>
<keyword evidence="9" id="KW-0547">Nucleotide-binding</keyword>
<keyword evidence="13" id="KW-1278">Translocase</keyword>
<dbReference type="PANTHER" id="PTHR10160">
    <property type="entry name" value="NAD(P) TRANSHYDROGENASE"/>
    <property type="match status" value="1"/>
</dbReference>
<dbReference type="SMART" id="SM01003">
    <property type="entry name" value="AlaDh_PNT_N"/>
    <property type="match status" value="1"/>
</dbReference>
<comment type="subcellular location">
    <subcellularLocation>
        <location evidence="2">Cell inner membrane</location>
        <topology evidence="2">Multi-pass membrane protein</topology>
    </subcellularLocation>
    <subcellularLocation>
        <location evidence="1">Mitochondrion inner membrane</location>
        <topology evidence="1">Multi-pass membrane protein</topology>
        <orientation evidence="1">Matrix side</orientation>
    </subcellularLocation>
</comment>
<comment type="similarity">
    <text evidence="21">In the C-terminal section; belongs to the PNT beta subunit family.</text>
</comment>
<dbReference type="Pfam" id="PF05222">
    <property type="entry name" value="AlaDh_PNT_N"/>
    <property type="match status" value="1"/>
</dbReference>
<evidence type="ECO:0000256" key="19">
    <source>
        <dbReference type="ARBA" id="ARBA00048202"/>
    </source>
</evidence>
<feature type="transmembrane region" description="Helical" evidence="24">
    <location>
        <begin position="849"/>
        <end position="872"/>
    </location>
</feature>
<dbReference type="EMBL" id="JPKZ01002874">
    <property type="protein sequence ID" value="KHN74704.1"/>
    <property type="molecule type" value="Genomic_DNA"/>
</dbReference>
<feature type="signal peptide" evidence="25">
    <location>
        <begin position="1"/>
        <end position="19"/>
    </location>
</feature>
<evidence type="ECO:0000256" key="25">
    <source>
        <dbReference type="SAM" id="SignalP"/>
    </source>
</evidence>
<comment type="function">
    <text evidence="20">The transhydrogenation between NADH and NADP is coupled to respiration and ATP hydrolysis and functions as a proton pump across the membrane. May play a role in reactive oxygen species (ROS) detoxification in the adrenal gland.</text>
</comment>
<comment type="subunit">
    <text evidence="4">Homodimer.</text>
</comment>
<feature type="transmembrane region" description="Helical" evidence="24">
    <location>
        <begin position="650"/>
        <end position="669"/>
    </location>
</feature>
<evidence type="ECO:0000259" key="27">
    <source>
        <dbReference type="SMART" id="SM01003"/>
    </source>
</evidence>
<evidence type="ECO:0000256" key="3">
    <source>
        <dbReference type="ARBA" id="ARBA00005624"/>
    </source>
</evidence>
<gene>
    <name evidence="28" type="primary">NNT</name>
    <name evidence="28" type="ORF">Tcan_08591</name>
</gene>
<protein>
    <recommendedName>
        <fullName evidence="22">NAD(P) transhydrogenase, mitochondrial</fullName>
        <ecNumber evidence="5">7.1.1.1</ecNumber>
    </recommendedName>
    <alternativeName>
        <fullName evidence="23">Nicotinamide nucleotide transhydrogenase</fullName>
    </alternativeName>
</protein>
<feature type="domain" description="Alanine dehydrogenase/pyridine nucleotide transhydrogenase NAD(H)-binding" evidence="26">
    <location>
        <begin position="247"/>
        <end position="412"/>
    </location>
</feature>
<evidence type="ECO:0000256" key="12">
    <source>
        <dbReference type="ARBA" id="ARBA00022946"/>
    </source>
</evidence>
<evidence type="ECO:0000256" key="7">
    <source>
        <dbReference type="ARBA" id="ARBA00022519"/>
    </source>
</evidence>
<keyword evidence="12" id="KW-0809">Transit peptide</keyword>
<dbReference type="SUPFAM" id="SSF52467">
    <property type="entry name" value="DHS-like NAD/FAD-binding domain"/>
    <property type="match status" value="2"/>
</dbReference>
<dbReference type="InterPro" id="IPR026255">
    <property type="entry name" value="NADP_transhyd_a"/>
</dbReference>
<evidence type="ECO:0000256" key="8">
    <source>
        <dbReference type="ARBA" id="ARBA00022692"/>
    </source>
</evidence>
<dbReference type="OMA" id="EQCREVD"/>
<feature type="transmembrane region" description="Helical" evidence="24">
    <location>
        <begin position="531"/>
        <end position="553"/>
    </location>
</feature>
<dbReference type="Gene3D" id="3.40.50.1220">
    <property type="entry name" value="TPP-binding domain"/>
    <property type="match status" value="2"/>
</dbReference>
<feature type="transmembrane region" description="Helical" evidence="24">
    <location>
        <begin position="681"/>
        <end position="698"/>
    </location>
</feature>
<dbReference type="SUPFAM" id="SSF52283">
    <property type="entry name" value="Formate/glycerate dehydrogenase catalytic domain-like"/>
    <property type="match status" value="1"/>
</dbReference>
<dbReference type="InterPro" id="IPR036291">
    <property type="entry name" value="NAD(P)-bd_dom_sf"/>
</dbReference>
<feature type="transmembrane region" description="Helical" evidence="24">
    <location>
        <begin position="587"/>
        <end position="606"/>
    </location>
</feature>
<comment type="similarity">
    <text evidence="3">In the N-terminal section; belongs to the AlaDH/PNT family.</text>
</comment>
<evidence type="ECO:0000256" key="21">
    <source>
        <dbReference type="ARBA" id="ARBA00061558"/>
    </source>
</evidence>
<evidence type="ECO:0000256" key="13">
    <source>
        <dbReference type="ARBA" id="ARBA00022967"/>
    </source>
</evidence>
<evidence type="ECO:0000256" key="2">
    <source>
        <dbReference type="ARBA" id="ARBA00004429"/>
    </source>
</evidence>
<comment type="caution">
    <text evidence="28">The sequence shown here is derived from an EMBL/GenBank/DDBJ whole genome shotgun (WGS) entry which is preliminary data.</text>
</comment>
<dbReference type="GO" id="GO:0005743">
    <property type="term" value="C:mitochondrial inner membrane"/>
    <property type="evidence" value="ECO:0007669"/>
    <property type="project" value="UniProtKB-SubCell"/>
</dbReference>
<keyword evidence="16" id="KW-0520">NAD</keyword>
<dbReference type="PANTHER" id="PTHR10160:SF19">
    <property type="entry name" value="PROTON-TRANSLOCATING NAD(P)(+) TRANSHYDROGENASE"/>
    <property type="match status" value="1"/>
</dbReference>
<keyword evidence="29" id="KW-1185">Reference proteome</keyword>
<evidence type="ECO:0000256" key="5">
    <source>
        <dbReference type="ARBA" id="ARBA00012943"/>
    </source>
</evidence>
<dbReference type="FunFam" id="3.40.50.720:FF:000063">
    <property type="entry name" value="NAD(P) transhydrogenase subunit alpha"/>
    <property type="match status" value="1"/>
</dbReference>
<dbReference type="Proteomes" id="UP000031036">
    <property type="component" value="Unassembled WGS sequence"/>
</dbReference>
<comment type="catalytic activity">
    <reaction evidence="19">
        <text>NAD(+) + NADPH + H(+)(in) = NADH + NADP(+) + H(+)(out)</text>
        <dbReference type="Rhea" id="RHEA:47992"/>
        <dbReference type="ChEBI" id="CHEBI:15378"/>
        <dbReference type="ChEBI" id="CHEBI:57540"/>
        <dbReference type="ChEBI" id="CHEBI:57783"/>
        <dbReference type="ChEBI" id="CHEBI:57945"/>
        <dbReference type="ChEBI" id="CHEBI:58349"/>
        <dbReference type="EC" id="7.1.1.1"/>
    </reaction>
</comment>
<feature type="chain" id="PRO_5002076727" description="NAD(P) transhydrogenase, mitochondrial" evidence="25">
    <location>
        <begin position="20"/>
        <end position="1241"/>
    </location>
</feature>
<dbReference type="NCBIfam" id="TIGR00561">
    <property type="entry name" value="pntA"/>
    <property type="match status" value="1"/>
</dbReference>
<evidence type="ECO:0000256" key="20">
    <source>
        <dbReference type="ARBA" id="ARBA00054910"/>
    </source>
</evidence>
<dbReference type="STRING" id="6265.A0A0B2UZS1"/>
<evidence type="ECO:0000256" key="18">
    <source>
        <dbReference type="ARBA" id="ARBA00023136"/>
    </source>
</evidence>
<keyword evidence="10" id="KW-0999">Mitochondrion inner membrane</keyword>
<dbReference type="GO" id="GO:0008750">
    <property type="term" value="F:proton-translocating NAD(P)+ transhydrogenase activity"/>
    <property type="evidence" value="ECO:0007669"/>
    <property type="project" value="UniProtKB-EC"/>
</dbReference>
<dbReference type="InterPro" id="IPR034300">
    <property type="entry name" value="PNTB-like"/>
</dbReference>
<dbReference type="SMART" id="SM01002">
    <property type="entry name" value="AlaDh_PNT_C"/>
    <property type="match status" value="1"/>
</dbReference>
<dbReference type="Pfam" id="PF01262">
    <property type="entry name" value="AlaDh_PNT_C"/>
    <property type="match status" value="2"/>
</dbReference>
<evidence type="ECO:0000256" key="17">
    <source>
        <dbReference type="ARBA" id="ARBA00023128"/>
    </source>
</evidence>
<feature type="domain" description="Alanine dehydrogenase/pyridine nucleotide transhydrogenase N-terminal" evidence="27">
    <location>
        <begin position="43"/>
        <end position="176"/>
    </location>
</feature>
<dbReference type="CDD" id="cd05304">
    <property type="entry name" value="Rubrum_tdh"/>
    <property type="match status" value="1"/>
</dbReference>
<keyword evidence="8 24" id="KW-0812">Transmembrane</keyword>
<feature type="transmembrane region" description="Helical" evidence="24">
    <location>
        <begin position="817"/>
        <end position="837"/>
    </location>
</feature>
<feature type="transmembrane region" description="Helical" evidence="24">
    <location>
        <begin position="626"/>
        <end position="644"/>
    </location>
</feature>
<dbReference type="InterPro" id="IPR007698">
    <property type="entry name" value="AlaDH/PNT_NAD(H)-bd"/>
</dbReference>
<dbReference type="AlphaFoldDB" id="A0A0B2UZS1"/>
<dbReference type="GO" id="GO:0016491">
    <property type="term" value="F:oxidoreductase activity"/>
    <property type="evidence" value="ECO:0007669"/>
    <property type="project" value="InterPro"/>
</dbReference>
<evidence type="ECO:0000256" key="24">
    <source>
        <dbReference type="SAM" id="Phobius"/>
    </source>
</evidence>
<dbReference type="FunFam" id="3.40.50.720:FF:000028">
    <property type="entry name" value="NAD(P) transhydrogenase subunit alpha"/>
    <property type="match status" value="1"/>
</dbReference>
<keyword evidence="17" id="KW-0496">Mitochondrion</keyword>
<keyword evidence="6" id="KW-1003">Cell membrane</keyword>
<feature type="transmembrane region" description="Helical" evidence="24">
    <location>
        <begin position="560"/>
        <end position="581"/>
    </location>
</feature>
<dbReference type="FunFam" id="3.40.50.1220:FF:000002">
    <property type="entry name" value="NAD(P) transhydrogenase subunit beta"/>
    <property type="match status" value="1"/>
</dbReference>
<keyword evidence="15" id="KW-0007">Acetylation</keyword>
<evidence type="ECO:0000256" key="10">
    <source>
        <dbReference type="ARBA" id="ARBA00022792"/>
    </source>
</evidence>
<evidence type="ECO:0000256" key="23">
    <source>
        <dbReference type="ARBA" id="ARBA00079255"/>
    </source>
</evidence>
<keyword evidence="14 24" id="KW-1133">Transmembrane helix</keyword>
<evidence type="ECO:0000259" key="26">
    <source>
        <dbReference type="SMART" id="SM01002"/>
    </source>
</evidence>
<keyword evidence="11" id="KW-0521">NADP</keyword>
<evidence type="ECO:0000256" key="11">
    <source>
        <dbReference type="ARBA" id="ARBA00022857"/>
    </source>
</evidence>
<evidence type="ECO:0000256" key="14">
    <source>
        <dbReference type="ARBA" id="ARBA00022989"/>
    </source>
</evidence>
<dbReference type="GO" id="GO:0005886">
    <property type="term" value="C:plasma membrane"/>
    <property type="evidence" value="ECO:0007669"/>
    <property type="project" value="UniProtKB-SubCell"/>
</dbReference>
<dbReference type="InterPro" id="IPR008143">
    <property type="entry name" value="Ala_DH/PNT_CS2"/>
</dbReference>
<proteinExistence type="inferred from homology"/>
<dbReference type="Pfam" id="PF02233">
    <property type="entry name" value="PNTB"/>
    <property type="match status" value="3"/>
</dbReference>